<dbReference type="NCBIfam" id="TIGR04294">
    <property type="entry name" value="pre_pil_HX9DG"/>
    <property type="match status" value="1"/>
</dbReference>
<name>X1N5L9_9ZZZZ</name>
<sequence>GWYVPVMDRTQGDNRYWPANKLFRDLVGYKGMKGYAAPGWHAPREFLCPSDVISTKERRDSQWDSWLSYGYNLTDWYFSDWFGIGYAGHRNTTVPGPSGELIFTESNDWWLWWWGANYEDGWDVLGQDTITPYKQVGTDGPTLYRHSEGVNIAFYDGHVAYMKKEKVFKKDAWDAGTPGMWSVFKSYPPTPAEQSKLPTP</sequence>
<feature type="non-terminal residue" evidence="1">
    <location>
        <position position="1"/>
    </location>
</feature>
<dbReference type="EMBL" id="BARV01027579">
    <property type="protein sequence ID" value="GAI38898.1"/>
    <property type="molecule type" value="Genomic_DNA"/>
</dbReference>
<organism evidence="1">
    <name type="scientific">marine sediment metagenome</name>
    <dbReference type="NCBI Taxonomy" id="412755"/>
    <lineage>
        <taxon>unclassified sequences</taxon>
        <taxon>metagenomes</taxon>
        <taxon>ecological metagenomes</taxon>
    </lineage>
</organism>
<gene>
    <name evidence="1" type="ORF">S06H3_44355</name>
</gene>
<evidence type="ECO:0000313" key="1">
    <source>
        <dbReference type="EMBL" id="GAI38898.1"/>
    </source>
</evidence>
<comment type="caution">
    <text evidence="1">The sequence shown here is derived from an EMBL/GenBank/DDBJ whole genome shotgun (WGS) entry which is preliminary data.</text>
</comment>
<dbReference type="AlphaFoldDB" id="X1N5L9"/>
<reference evidence="1" key="1">
    <citation type="journal article" date="2014" name="Front. Microbiol.">
        <title>High frequency of phylogenetically diverse reductive dehalogenase-homologous genes in deep subseafloor sedimentary metagenomes.</title>
        <authorList>
            <person name="Kawai M."/>
            <person name="Futagami T."/>
            <person name="Toyoda A."/>
            <person name="Takaki Y."/>
            <person name="Nishi S."/>
            <person name="Hori S."/>
            <person name="Arai W."/>
            <person name="Tsubouchi T."/>
            <person name="Morono Y."/>
            <person name="Uchiyama I."/>
            <person name="Ito T."/>
            <person name="Fujiyama A."/>
            <person name="Inagaki F."/>
            <person name="Takami H."/>
        </authorList>
    </citation>
    <scope>NUCLEOTIDE SEQUENCE</scope>
    <source>
        <strain evidence="1">Expedition CK06-06</strain>
    </source>
</reference>
<proteinExistence type="predicted"/>
<accession>X1N5L9</accession>
<protein>
    <submittedName>
        <fullName evidence="1">Uncharacterized protein</fullName>
    </submittedName>
</protein>
<dbReference type="InterPro" id="IPR027558">
    <property type="entry name" value="Pre_pil_HX9DG_C"/>
</dbReference>